<feature type="domain" description="Signal transduction histidine kinase subgroup 3 dimerisation and phosphoacceptor" evidence="11">
    <location>
        <begin position="220"/>
        <end position="285"/>
    </location>
</feature>
<dbReference type="PANTHER" id="PTHR24421">
    <property type="entry name" value="NITRATE/NITRITE SENSOR PROTEIN NARX-RELATED"/>
    <property type="match status" value="1"/>
</dbReference>
<evidence type="ECO:0000256" key="1">
    <source>
        <dbReference type="ARBA" id="ARBA00000085"/>
    </source>
</evidence>
<sequence>MKVQEGPVRDDARGLPASADGSAAGPFWSGSPWAGKLQALRGHPWVSDVLLTGFTIAAVIGGALAQPSKHANVTGHPDALNLAIAVLTCLVLLFRRRHPLWVLALTEIGQLVYLAANGRDGSILLPTLIALYTVASREGLRRSLWIASAVAVAHTVIRLAVLGSSFLRPENYLSVVWLYLPVAVGEAVRAKRAYWAEVQARLARADREREEEARRRVTAERMRIARELHDVVAHSIAMINIQAGVAAHVIDQDSGQAKQALVHIKEASRDALAELRTTLGVLRQDGDTDNPTEPTPGADGIEGLVASYRNAGLPVLLEVSGTPRQLPAPVGLALYRIVQESLTNAVKHAGPGARAEVRILYCAHTVEAEIVDDGRGAAEAPGSGTGHGVLGMRERAAAVGGTLHLGPRAAARGYAVTALLPTDGTPLKTETAEKAETEGDKWFGC</sequence>
<evidence type="ECO:0000256" key="4">
    <source>
        <dbReference type="ARBA" id="ARBA00022679"/>
    </source>
</evidence>
<reference evidence="13" key="1">
    <citation type="submission" date="2022-01" db="EMBL/GenBank/DDBJ databases">
        <title>Genome-Based Taxonomic Classification of the Phylum Actinobacteria.</title>
        <authorList>
            <person name="Gao Y."/>
        </authorList>
    </citation>
    <scope>NUCLEOTIDE SEQUENCE</scope>
    <source>
        <strain evidence="13">KLBMP 8922</strain>
    </source>
</reference>
<keyword evidence="4" id="KW-0808">Transferase</keyword>
<dbReference type="PANTHER" id="PTHR24421:SF10">
    <property type="entry name" value="NITRATE_NITRITE SENSOR PROTEIN NARQ"/>
    <property type="match status" value="1"/>
</dbReference>
<dbReference type="SUPFAM" id="SSF55874">
    <property type="entry name" value="ATPase domain of HSP90 chaperone/DNA topoisomerase II/histidine kinase"/>
    <property type="match status" value="1"/>
</dbReference>
<name>A0AA41U2V1_9ACTN</name>
<keyword evidence="8" id="KW-0902">Two-component regulatory system</keyword>
<evidence type="ECO:0000313" key="13">
    <source>
        <dbReference type="EMBL" id="MCF2532153.1"/>
    </source>
</evidence>
<evidence type="ECO:0000256" key="6">
    <source>
        <dbReference type="ARBA" id="ARBA00022777"/>
    </source>
</evidence>
<dbReference type="AlphaFoldDB" id="A0AA41U2V1"/>
<gene>
    <name evidence="13" type="ORF">LZ495_33735</name>
</gene>
<protein>
    <recommendedName>
        <fullName evidence="2">histidine kinase</fullName>
        <ecNumber evidence="2">2.7.13.3</ecNumber>
    </recommendedName>
</protein>
<dbReference type="GO" id="GO:0046983">
    <property type="term" value="F:protein dimerization activity"/>
    <property type="evidence" value="ECO:0007669"/>
    <property type="project" value="InterPro"/>
</dbReference>
<dbReference type="Gene3D" id="1.20.5.1930">
    <property type="match status" value="1"/>
</dbReference>
<evidence type="ECO:0000256" key="8">
    <source>
        <dbReference type="ARBA" id="ARBA00023012"/>
    </source>
</evidence>
<comment type="caution">
    <text evidence="13">The sequence shown here is derived from an EMBL/GenBank/DDBJ whole genome shotgun (WGS) entry which is preliminary data.</text>
</comment>
<feature type="region of interest" description="Disordered" evidence="9">
    <location>
        <begin position="1"/>
        <end position="23"/>
    </location>
</feature>
<dbReference type="InterPro" id="IPR050482">
    <property type="entry name" value="Sensor_HK_TwoCompSys"/>
</dbReference>
<dbReference type="InterPro" id="IPR055558">
    <property type="entry name" value="DUF7134"/>
</dbReference>
<proteinExistence type="predicted"/>
<keyword evidence="5" id="KW-0547">Nucleotide-binding</keyword>
<evidence type="ECO:0000313" key="14">
    <source>
        <dbReference type="Proteomes" id="UP001165378"/>
    </source>
</evidence>
<keyword evidence="3" id="KW-0597">Phosphoprotein</keyword>
<dbReference type="Proteomes" id="UP001165378">
    <property type="component" value="Unassembled WGS sequence"/>
</dbReference>
<organism evidence="13 14">
    <name type="scientific">Yinghuangia soli</name>
    <dbReference type="NCBI Taxonomy" id="2908204"/>
    <lineage>
        <taxon>Bacteria</taxon>
        <taxon>Bacillati</taxon>
        <taxon>Actinomycetota</taxon>
        <taxon>Actinomycetes</taxon>
        <taxon>Kitasatosporales</taxon>
        <taxon>Streptomycetaceae</taxon>
        <taxon>Yinghuangia</taxon>
    </lineage>
</organism>
<evidence type="ECO:0000256" key="5">
    <source>
        <dbReference type="ARBA" id="ARBA00022741"/>
    </source>
</evidence>
<evidence type="ECO:0000256" key="9">
    <source>
        <dbReference type="SAM" id="MobiDB-lite"/>
    </source>
</evidence>
<dbReference type="Gene3D" id="3.30.565.10">
    <property type="entry name" value="Histidine kinase-like ATPase, C-terminal domain"/>
    <property type="match status" value="1"/>
</dbReference>
<evidence type="ECO:0000259" key="10">
    <source>
        <dbReference type="Pfam" id="PF02518"/>
    </source>
</evidence>
<dbReference type="Pfam" id="PF07730">
    <property type="entry name" value="HisKA_3"/>
    <property type="match status" value="1"/>
</dbReference>
<evidence type="ECO:0000256" key="3">
    <source>
        <dbReference type="ARBA" id="ARBA00022553"/>
    </source>
</evidence>
<feature type="domain" description="Histidine kinase/HSP90-like ATPase" evidence="10">
    <location>
        <begin position="333"/>
        <end position="422"/>
    </location>
</feature>
<dbReference type="Pfam" id="PF23539">
    <property type="entry name" value="DUF7134"/>
    <property type="match status" value="1"/>
</dbReference>
<evidence type="ECO:0000256" key="7">
    <source>
        <dbReference type="ARBA" id="ARBA00022840"/>
    </source>
</evidence>
<dbReference type="Pfam" id="PF02518">
    <property type="entry name" value="HATPase_c"/>
    <property type="match status" value="1"/>
</dbReference>
<dbReference type="EMBL" id="JAKFHA010000030">
    <property type="protein sequence ID" value="MCF2532153.1"/>
    <property type="molecule type" value="Genomic_DNA"/>
</dbReference>
<evidence type="ECO:0000256" key="2">
    <source>
        <dbReference type="ARBA" id="ARBA00012438"/>
    </source>
</evidence>
<dbReference type="GO" id="GO:0005524">
    <property type="term" value="F:ATP binding"/>
    <property type="evidence" value="ECO:0007669"/>
    <property type="project" value="UniProtKB-KW"/>
</dbReference>
<dbReference type="GO" id="GO:0000155">
    <property type="term" value="F:phosphorelay sensor kinase activity"/>
    <property type="evidence" value="ECO:0007669"/>
    <property type="project" value="InterPro"/>
</dbReference>
<keyword evidence="7" id="KW-0067">ATP-binding</keyword>
<keyword evidence="14" id="KW-1185">Reference proteome</keyword>
<dbReference type="InterPro" id="IPR011712">
    <property type="entry name" value="Sig_transdc_His_kin_sub3_dim/P"/>
</dbReference>
<evidence type="ECO:0000259" key="12">
    <source>
        <dbReference type="Pfam" id="PF23539"/>
    </source>
</evidence>
<dbReference type="GO" id="GO:0016020">
    <property type="term" value="C:membrane"/>
    <property type="evidence" value="ECO:0007669"/>
    <property type="project" value="InterPro"/>
</dbReference>
<dbReference type="CDD" id="cd16917">
    <property type="entry name" value="HATPase_UhpB-NarQ-NarX-like"/>
    <property type="match status" value="1"/>
</dbReference>
<dbReference type="InterPro" id="IPR036890">
    <property type="entry name" value="HATPase_C_sf"/>
</dbReference>
<dbReference type="RefSeq" id="WP_235056873.1">
    <property type="nucleotide sequence ID" value="NZ_JAKFHA010000030.1"/>
</dbReference>
<evidence type="ECO:0000259" key="11">
    <source>
        <dbReference type="Pfam" id="PF07730"/>
    </source>
</evidence>
<dbReference type="EC" id="2.7.13.3" evidence="2"/>
<comment type="catalytic activity">
    <reaction evidence="1">
        <text>ATP + protein L-histidine = ADP + protein N-phospho-L-histidine.</text>
        <dbReference type="EC" id="2.7.13.3"/>
    </reaction>
</comment>
<dbReference type="InterPro" id="IPR003594">
    <property type="entry name" value="HATPase_dom"/>
</dbReference>
<accession>A0AA41U2V1</accession>
<keyword evidence="6 13" id="KW-0418">Kinase</keyword>
<feature type="domain" description="DUF7134" evidence="12">
    <location>
        <begin position="39"/>
        <end position="182"/>
    </location>
</feature>